<dbReference type="InterPro" id="IPR004161">
    <property type="entry name" value="EFTu-like_2"/>
</dbReference>
<dbReference type="CDD" id="cd03696">
    <property type="entry name" value="SelB_II"/>
    <property type="match status" value="1"/>
</dbReference>
<dbReference type="InterPro" id="IPR027417">
    <property type="entry name" value="P-loop_NTPase"/>
</dbReference>
<dbReference type="RefSeq" id="WP_013193518.1">
    <property type="nucleotide sequence ID" value="NC_014253.1"/>
</dbReference>
<name>D7E5S8_METEZ</name>
<dbReference type="Pfam" id="PF03144">
    <property type="entry name" value="GTP_EFTU_D2"/>
    <property type="match status" value="1"/>
</dbReference>
<evidence type="ECO:0000259" key="1">
    <source>
        <dbReference type="Pfam" id="PF03144"/>
    </source>
</evidence>
<evidence type="ECO:0000313" key="2">
    <source>
        <dbReference type="EMBL" id="ADI72950.1"/>
    </source>
</evidence>
<dbReference type="Proteomes" id="UP000000391">
    <property type="component" value="Chromosome"/>
</dbReference>
<dbReference type="STRING" id="644295.Metev_0018"/>
<dbReference type="GeneID" id="9345624"/>
<dbReference type="HOGENOM" id="CLU_077867_0_0_2"/>
<reference evidence="2 3" key="1">
    <citation type="submission" date="2010-06" db="EMBL/GenBank/DDBJ databases">
        <title>Complete sequence chromosome of Methanohalobium evestigatum Z-7303.</title>
        <authorList>
            <consortium name="US DOE Joint Genome Institute"/>
            <person name="Lucas S."/>
            <person name="Copeland A."/>
            <person name="Lapidus A."/>
            <person name="Cheng J.-F."/>
            <person name="Bruce D."/>
            <person name="Goodwin L."/>
            <person name="Pitluck S."/>
            <person name="Saunders E."/>
            <person name="Detter J.C."/>
            <person name="Han C."/>
            <person name="Tapia R."/>
            <person name="Land M."/>
            <person name="Hauser L."/>
            <person name="Kyrpides N."/>
            <person name="Mikhailova N."/>
            <person name="Sieprawska-Lupa M."/>
            <person name="Whitman W.B."/>
            <person name="Anderson I."/>
            <person name="Woyke T."/>
        </authorList>
    </citation>
    <scope>NUCLEOTIDE SEQUENCE [LARGE SCALE GENOMIC DNA]</scope>
    <source>
        <strain evidence="3">ATCC BAA-1072 / DSM 3721 / NBRC 107634 / OCM 161 / Z-7303</strain>
    </source>
</reference>
<dbReference type="Gene3D" id="3.40.50.300">
    <property type="entry name" value="P-loop containing nucleotide triphosphate hydrolases"/>
    <property type="match status" value="1"/>
</dbReference>
<organism evidence="2 3">
    <name type="scientific">Methanohalobium evestigatum (strain ATCC BAA-1072 / DSM 3721 / NBRC 107634 / OCM 161 / Z-7303)</name>
    <dbReference type="NCBI Taxonomy" id="644295"/>
    <lineage>
        <taxon>Archaea</taxon>
        <taxon>Methanobacteriati</taxon>
        <taxon>Methanobacteriota</taxon>
        <taxon>Stenosarchaea group</taxon>
        <taxon>Methanomicrobia</taxon>
        <taxon>Methanosarcinales</taxon>
        <taxon>Methanosarcinaceae</taxon>
        <taxon>Methanohalobium</taxon>
    </lineage>
</organism>
<dbReference type="GO" id="GO:0005525">
    <property type="term" value="F:GTP binding"/>
    <property type="evidence" value="ECO:0007669"/>
    <property type="project" value="InterPro"/>
</dbReference>
<keyword evidence="2" id="KW-0251">Elongation factor</keyword>
<dbReference type="GO" id="GO:0001514">
    <property type="term" value="P:selenocysteine incorporation"/>
    <property type="evidence" value="ECO:0007669"/>
    <property type="project" value="TreeGrafter"/>
</dbReference>
<proteinExistence type="predicted"/>
<protein>
    <submittedName>
        <fullName evidence="2">Elongation factor Tu domain 2 protein</fullName>
    </submittedName>
</protein>
<dbReference type="InterPro" id="IPR050055">
    <property type="entry name" value="EF-Tu_GTPase"/>
</dbReference>
<keyword evidence="3" id="KW-1185">Reference proteome</keyword>
<evidence type="ECO:0000313" key="3">
    <source>
        <dbReference type="Proteomes" id="UP000000391"/>
    </source>
</evidence>
<dbReference type="CDD" id="cd04094">
    <property type="entry name" value="eSelB_III"/>
    <property type="match status" value="1"/>
</dbReference>
<feature type="domain" description="Translation elongation factor EFTu-like" evidence="1">
    <location>
        <begin position="183"/>
        <end position="248"/>
    </location>
</feature>
<dbReference type="Gene3D" id="2.40.30.10">
    <property type="entry name" value="Translation factors"/>
    <property type="match status" value="2"/>
</dbReference>
<accession>D7E5S8</accession>
<dbReference type="AlphaFoldDB" id="D7E5S8"/>
<dbReference type="KEGG" id="mev:Metev_0018"/>
<dbReference type="PANTHER" id="PTHR43721:SF11">
    <property type="entry name" value="SELENOCYSTEINE-SPECIFIC ELONGATION FACTOR"/>
    <property type="match status" value="1"/>
</dbReference>
<keyword evidence="2" id="KW-0648">Protein biosynthesis</keyword>
<sequence>MTSVAIIGSEQSGRTSLASHLGKKEDESDITKFEYSKGGRILTAIDANGYPESVKPLITALSLSDIALICVPPEGLNATIGECIIALDIMKYQHGIFVLTKSDTTYPYAIEELKEQIKKVTAGTSLENWDCISTSTTSFEGMNELRDMIFELRDTVTKEKKSLDDKPPRVVIDQVFNVTGIGCVALGSVSQGTIHSKDKMYLYPLEKPLEIRSIQMHDEDTKSAGAGSRVGLALKHVQTKEIDRGFIISNDESVGTDFTLNCTLTQLTDGFAVGDVLHLFTGLQSTPVRVENITSNSNNIEHAKPGYEYLVEFSGTKEIAYNSSDRFIIANLNNDKQRFIGYGFVNA</sequence>
<dbReference type="EMBL" id="CP002069">
    <property type="protein sequence ID" value="ADI72950.1"/>
    <property type="molecule type" value="Genomic_DNA"/>
</dbReference>
<dbReference type="InterPro" id="IPR009000">
    <property type="entry name" value="Transl_B-barrel_sf"/>
</dbReference>
<dbReference type="SUPFAM" id="SSF52540">
    <property type="entry name" value="P-loop containing nucleoside triphosphate hydrolases"/>
    <property type="match status" value="1"/>
</dbReference>
<gene>
    <name evidence="2" type="ordered locus">Metev_0018</name>
</gene>
<dbReference type="GO" id="GO:0003746">
    <property type="term" value="F:translation elongation factor activity"/>
    <property type="evidence" value="ECO:0007669"/>
    <property type="project" value="UniProtKB-KW"/>
</dbReference>
<dbReference type="PANTHER" id="PTHR43721">
    <property type="entry name" value="ELONGATION FACTOR TU-RELATED"/>
    <property type="match status" value="1"/>
</dbReference>
<dbReference type="OrthoDB" id="30874at2157"/>
<dbReference type="SUPFAM" id="SSF50447">
    <property type="entry name" value="Translation proteins"/>
    <property type="match status" value="1"/>
</dbReference>